<dbReference type="GO" id="GO:0005536">
    <property type="term" value="F:D-glucose binding"/>
    <property type="evidence" value="ECO:0007669"/>
    <property type="project" value="InterPro"/>
</dbReference>
<accession>A0A2N4Z3K1</accession>
<gene>
    <name evidence="5" type="primary">glk</name>
    <name evidence="5" type="ORF">CWN47_10065</name>
</gene>
<dbReference type="Pfam" id="PF02685">
    <property type="entry name" value="Glucokinase"/>
    <property type="match status" value="1"/>
</dbReference>
<dbReference type="InterPro" id="IPR043129">
    <property type="entry name" value="ATPase_NBD"/>
</dbReference>
<evidence type="ECO:0000256" key="1">
    <source>
        <dbReference type="ARBA" id="ARBA00022679"/>
    </source>
</evidence>
<dbReference type="EMBL" id="PIDP01000254">
    <property type="protein sequence ID" value="PLM95608.1"/>
    <property type="molecule type" value="Genomic_DNA"/>
</dbReference>
<keyword evidence="2 5" id="KW-0418">Kinase</keyword>
<evidence type="ECO:0000256" key="2">
    <source>
        <dbReference type="ARBA" id="ARBA00022777"/>
    </source>
</evidence>
<dbReference type="PANTHER" id="PTHR47690:SF1">
    <property type="entry name" value="GLUCOKINASE"/>
    <property type="match status" value="1"/>
</dbReference>
<dbReference type="Gene3D" id="3.40.367.20">
    <property type="match status" value="1"/>
</dbReference>
<dbReference type="AlphaFoldDB" id="A0A2N4Z3K1"/>
<dbReference type="GO" id="GO:0006096">
    <property type="term" value="P:glycolytic process"/>
    <property type="evidence" value="ECO:0007669"/>
    <property type="project" value="UniProtKB-KW"/>
</dbReference>
<dbReference type="PANTHER" id="PTHR47690">
    <property type="entry name" value="GLUCOKINASE"/>
    <property type="match status" value="1"/>
</dbReference>
<feature type="non-terminal residue" evidence="5">
    <location>
        <position position="1"/>
    </location>
</feature>
<protein>
    <submittedName>
        <fullName evidence="5">Glucokinase</fullName>
        <ecNumber evidence="5">2.7.1.2</ecNumber>
    </submittedName>
</protein>
<evidence type="ECO:0000256" key="4">
    <source>
        <dbReference type="RuleBase" id="RU004046"/>
    </source>
</evidence>
<reference evidence="5 6" key="2">
    <citation type="submission" date="2018-01" db="EMBL/GenBank/DDBJ databases">
        <title>Genomic study of Klebsiella pneumoniae.</title>
        <authorList>
            <person name="Yang Y."/>
            <person name="Bicalho R."/>
        </authorList>
    </citation>
    <scope>NUCLEOTIDE SEQUENCE [LARGE SCALE GENOMIC DNA]</scope>
    <source>
        <strain evidence="5 6">A8</strain>
    </source>
</reference>
<comment type="similarity">
    <text evidence="4">Belongs to the bacterial glucokinase family.</text>
</comment>
<keyword evidence="3" id="KW-0324">Glycolysis</keyword>
<organism evidence="5 6">
    <name type="scientific">Klebsiella variicola</name>
    <dbReference type="NCBI Taxonomy" id="244366"/>
    <lineage>
        <taxon>Bacteria</taxon>
        <taxon>Pseudomonadati</taxon>
        <taxon>Pseudomonadota</taxon>
        <taxon>Gammaproteobacteria</taxon>
        <taxon>Enterobacterales</taxon>
        <taxon>Enterobacteriaceae</taxon>
        <taxon>Klebsiella/Raoultella group</taxon>
        <taxon>Klebsiella</taxon>
        <taxon>Klebsiella pneumoniae complex</taxon>
    </lineage>
</organism>
<reference evidence="5 6" key="1">
    <citation type="submission" date="2017-11" db="EMBL/GenBank/DDBJ databases">
        <authorList>
            <person name="Han C.G."/>
        </authorList>
    </citation>
    <scope>NUCLEOTIDE SEQUENCE [LARGE SCALE GENOMIC DNA]</scope>
    <source>
        <strain evidence="5 6">A8</strain>
    </source>
</reference>
<dbReference type="GO" id="GO:0005524">
    <property type="term" value="F:ATP binding"/>
    <property type="evidence" value="ECO:0007669"/>
    <property type="project" value="InterPro"/>
</dbReference>
<name>A0A2N4Z3K1_KLEVA</name>
<dbReference type="GO" id="GO:0004340">
    <property type="term" value="F:glucokinase activity"/>
    <property type="evidence" value="ECO:0007669"/>
    <property type="project" value="UniProtKB-EC"/>
</dbReference>
<proteinExistence type="inferred from homology"/>
<evidence type="ECO:0000256" key="3">
    <source>
        <dbReference type="ARBA" id="ARBA00023152"/>
    </source>
</evidence>
<evidence type="ECO:0000313" key="5">
    <source>
        <dbReference type="EMBL" id="PLM95608.1"/>
    </source>
</evidence>
<sequence length="120" mass="13060">IVKSDGRLPENLQPREVTERALADSCTDCRRALSLFCVIMGRFGGNLALTLGTFGGVYIAGGIVPRFLEFFKASGFRGGFEDKGRFKAYVQDIPVYLIVHENPGLLGSGAHLRQTLGQVL</sequence>
<comment type="caution">
    <text evidence="5">The sequence shown here is derived from an EMBL/GenBank/DDBJ whole genome shotgun (WGS) entry which is preliminary data.</text>
</comment>
<dbReference type="EC" id="2.7.1.2" evidence="5"/>
<dbReference type="InterPro" id="IPR003836">
    <property type="entry name" value="Glucokinase"/>
</dbReference>
<dbReference type="Proteomes" id="UP000234412">
    <property type="component" value="Unassembled WGS sequence"/>
</dbReference>
<keyword evidence="1 5" id="KW-0808">Transferase</keyword>
<dbReference type="GO" id="GO:0005829">
    <property type="term" value="C:cytosol"/>
    <property type="evidence" value="ECO:0007669"/>
    <property type="project" value="TreeGrafter"/>
</dbReference>
<dbReference type="InterPro" id="IPR050201">
    <property type="entry name" value="Bacterial_glucokinase"/>
</dbReference>
<dbReference type="SUPFAM" id="SSF53067">
    <property type="entry name" value="Actin-like ATPase domain"/>
    <property type="match status" value="1"/>
</dbReference>
<evidence type="ECO:0000313" key="6">
    <source>
        <dbReference type="Proteomes" id="UP000234412"/>
    </source>
</evidence>